<dbReference type="RefSeq" id="WP_310059724.1">
    <property type="nucleotide sequence ID" value="NZ_JAVDVY010000001.1"/>
</dbReference>
<dbReference type="Proteomes" id="UP001251524">
    <property type="component" value="Unassembled WGS sequence"/>
</dbReference>
<name>A0ABU1W902_9GAMM</name>
<accession>A0ABU1W902</accession>
<keyword evidence="1" id="KW-0732">Signal</keyword>
<gene>
    <name evidence="2" type="ORF">J2X06_001251</name>
</gene>
<reference evidence="2 3" key="1">
    <citation type="submission" date="2023-07" db="EMBL/GenBank/DDBJ databases">
        <title>Sorghum-associated microbial communities from plants grown in Nebraska, USA.</title>
        <authorList>
            <person name="Schachtman D."/>
        </authorList>
    </citation>
    <scope>NUCLEOTIDE SEQUENCE [LARGE SCALE GENOMIC DNA]</scope>
    <source>
        <strain evidence="2 3">BE198</strain>
    </source>
</reference>
<evidence type="ECO:0000313" key="2">
    <source>
        <dbReference type="EMBL" id="MDR7134067.1"/>
    </source>
</evidence>
<organism evidence="2 3">
    <name type="scientific">Lysobacter niastensis</name>
    <dbReference type="NCBI Taxonomy" id="380629"/>
    <lineage>
        <taxon>Bacteria</taxon>
        <taxon>Pseudomonadati</taxon>
        <taxon>Pseudomonadota</taxon>
        <taxon>Gammaproteobacteria</taxon>
        <taxon>Lysobacterales</taxon>
        <taxon>Lysobacteraceae</taxon>
        <taxon>Lysobacter</taxon>
    </lineage>
</organism>
<comment type="caution">
    <text evidence="2">The sequence shown here is derived from an EMBL/GenBank/DDBJ whole genome shotgun (WGS) entry which is preliminary data.</text>
</comment>
<evidence type="ECO:0000256" key="1">
    <source>
        <dbReference type="SAM" id="SignalP"/>
    </source>
</evidence>
<feature type="chain" id="PRO_5045842910" evidence="1">
    <location>
        <begin position="24"/>
        <end position="128"/>
    </location>
</feature>
<feature type="signal peptide" evidence="1">
    <location>
        <begin position="1"/>
        <end position="23"/>
    </location>
</feature>
<evidence type="ECO:0000313" key="3">
    <source>
        <dbReference type="Proteomes" id="UP001251524"/>
    </source>
</evidence>
<proteinExistence type="predicted"/>
<protein>
    <submittedName>
        <fullName evidence="2">Uncharacterized protein</fullName>
    </submittedName>
</protein>
<sequence length="128" mass="12926">MKKTIVIVGGLLAGMVLASTALADVRPAPTPTPTPTPGLKVVLREYGRSFVLAPGETGGVTSVCLPGETVLSGSATSIPPNATLVYSSLAYDGTNSGWTIEYRNNGAEPANVYAATSALCTAGTLTTP</sequence>
<keyword evidence="3" id="KW-1185">Reference proteome</keyword>
<dbReference type="EMBL" id="JAVDVY010000001">
    <property type="protein sequence ID" value="MDR7134067.1"/>
    <property type="molecule type" value="Genomic_DNA"/>
</dbReference>